<gene>
    <name evidence="6" type="ORF">GOP47_0016050</name>
</gene>
<proteinExistence type="predicted"/>
<keyword evidence="2" id="KW-0805">Transcription regulation</keyword>
<evidence type="ECO:0000256" key="3">
    <source>
        <dbReference type="ARBA" id="ARBA00023163"/>
    </source>
</evidence>
<feature type="compositionally biased region" description="Polar residues" evidence="5">
    <location>
        <begin position="163"/>
        <end position="182"/>
    </location>
</feature>
<keyword evidence="4" id="KW-0539">Nucleus</keyword>
<sequence>MRSTVLFLQRHSQSHSSHVAGLAKVQMLMVEGKQSKGRLVAASSPSASPSSTVKRAPSLKGSEEWHDMDRIDLLELKARIVKKVGAEKANRYFSNFKSFLSLRLSKVELDKCVVMTIGKENVGLHNQFVKAILMNAVKAKAPPPPLPPVQHAGKPPLKPHSPCITSEDTIPHASPSTMSNGDSFLPSPRRGRSVVARDHRASPLGPREDQPTPDLSRPMQQLDGSAKQLDAESISSLEHPLKRARVIPPLSDESAHSAIAESGHHQNILRRDERVRILPSFPFGSSMKAPLGIPFHFETTDAGWRRPVLHAFPAHLLLQDGGPDKECEDSGDLPDNELMHRLMEESAASEGLESVSRESAAVLNLALDAYLRRLIKSCVDVPVLRGNAGADSERVAETTSVRDKMKEALLNMKLHRGMNGVSLGPIAELLKKGKEKMQPSLSLSDFKAAMESNPQQLGENWPVQLEKISFRIFDQ</sequence>
<evidence type="ECO:0000256" key="2">
    <source>
        <dbReference type="ARBA" id="ARBA00023015"/>
    </source>
</evidence>
<evidence type="ECO:0000256" key="1">
    <source>
        <dbReference type="ARBA" id="ARBA00004123"/>
    </source>
</evidence>
<dbReference type="Proteomes" id="UP000886520">
    <property type="component" value="Chromosome 15"/>
</dbReference>
<dbReference type="OrthoDB" id="10264870at2759"/>
<dbReference type="AlphaFoldDB" id="A0A9D4ULF0"/>
<dbReference type="Pfam" id="PF12767">
    <property type="entry name" value="SAGA-Tad1"/>
    <property type="match status" value="1"/>
</dbReference>
<feature type="region of interest" description="Disordered" evidence="5">
    <location>
        <begin position="143"/>
        <end position="237"/>
    </location>
</feature>
<keyword evidence="3" id="KW-0804">Transcription</keyword>
<accession>A0A9D4ULF0</accession>
<reference evidence="6" key="1">
    <citation type="submission" date="2021-01" db="EMBL/GenBank/DDBJ databases">
        <title>Adiantum capillus-veneris genome.</title>
        <authorList>
            <person name="Fang Y."/>
            <person name="Liao Q."/>
        </authorList>
    </citation>
    <scope>NUCLEOTIDE SEQUENCE</scope>
    <source>
        <strain evidence="6">H3</strain>
        <tissue evidence="6">Leaf</tissue>
    </source>
</reference>
<evidence type="ECO:0000256" key="4">
    <source>
        <dbReference type="ARBA" id="ARBA00023242"/>
    </source>
</evidence>
<feature type="region of interest" description="Disordered" evidence="5">
    <location>
        <begin position="39"/>
        <end position="61"/>
    </location>
</feature>
<dbReference type="GO" id="GO:0000124">
    <property type="term" value="C:SAGA complex"/>
    <property type="evidence" value="ECO:0007669"/>
    <property type="project" value="TreeGrafter"/>
</dbReference>
<dbReference type="PANTHER" id="PTHR21277:SF5">
    <property type="entry name" value="TRANSCRIPTIONAL ADAPTER 1"/>
    <property type="match status" value="1"/>
</dbReference>
<dbReference type="PANTHER" id="PTHR21277">
    <property type="entry name" value="TRANSCRIPTIONAL ADAPTER 1"/>
    <property type="match status" value="1"/>
</dbReference>
<comment type="subcellular location">
    <subcellularLocation>
        <location evidence="1">Nucleus</location>
    </subcellularLocation>
</comment>
<dbReference type="GO" id="GO:0005634">
    <property type="term" value="C:nucleus"/>
    <property type="evidence" value="ECO:0007669"/>
    <property type="project" value="UniProtKB-SubCell"/>
</dbReference>
<comment type="caution">
    <text evidence="6">The sequence shown here is derived from an EMBL/GenBank/DDBJ whole genome shotgun (WGS) entry which is preliminary data.</text>
</comment>
<feature type="compositionally biased region" description="Basic and acidic residues" evidence="5">
    <location>
        <begin position="195"/>
        <end position="210"/>
    </location>
</feature>
<organism evidence="6 7">
    <name type="scientific">Adiantum capillus-veneris</name>
    <name type="common">Maidenhair fern</name>
    <dbReference type="NCBI Taxonomy" id="13818"/>
    <lineage>
        <taxon>Eukaryota</taxon>
        <taxon>Viridiplantae</taxon>
        <taxon>Streptophyta</taxon>
        <taxon>Embryophyta</taxon>
        <taxon>Tracheophyta</taxon>
        <taxon>Polypodiopsida</taxon>
        <taxon>Polypodiidae</taxon>
        <taxon>Polypodiales</taxon>
        <taxon>Pteridineae</taxon>
        <taxon>Pteridaceae</taxon>
        <taxon>Vittarioideae</taxon>
        <taxon>Adiantum</taxon>
    </lineage>
</organism>
<dbReference type="GO" id="GO:0003713">
    <property type="term" value="F:transcription coactivator activity"/>
    <property type="evidence" value="ECO:0007669"/>
    <property type="project" value="TreeGrafter"/>
</dbReference>
<protein>
    <submittedName>
        <fullName evidence="6">Uncharacterized protein</fullName>
    </submittedName>
</protein>
<keyword evidence="7" id="KW-1185">Reference proteome</keyword>
<feature type="compositionally biased region" description="Low complexity" evidence="5">
    <location>
        <begin position="41"/>
        <end position="51"/>
    </location>
</feature>
<dbReference type="InterPro" id="IPR024738">
    <property type="entry name" value="Hfi1/Tada1"/>
</dbReference>
<name>A0A9D4ULF0_ADICA</name>
<dbReference type="EMBL" id="JABFUD020000015">
    <property type="protein sequence ID" value="KAI5069749.1"/>
    <property type="molecule type" value="Genomic_DNA"/>
</dbReference>
<evidence type="ECO:0000313" key="6">
    <source>
        <dbReference type="EMBL" id="KAI5069749.1"/>
    </source>
</evidence>
<evidence type="ECO:0000313" key="7">
    <source>
        <dbReference type="Proteomes" id="UP000886520"/>
    </source>
</evidence>
<evidence type="ECO:0000256" key="5">
    <source>
        <dbReference type="SAM" id="MobiDB-lite"/>
    </source>
</evidence>
<dbReference type="GO" id="GO:0006357">
    <property type="term" value="P:regulation of transcription by RNA polymerase II"/>
    <property type="evidence" value="ECO:0007669"/>
    <property type="project" value="TreeGrafter"/>
</dbReference>